<evidence type="ECO:0000256" key="7">
    <source>
        <dbReference type="ARBA" id="ARBA00022833"/>
    </source>
</evidence>
<evidence type="ECO:0000256" key="1">
    <source>
        <dbReference type="ARBA" id="ARBA00001947"/>
    </source>
</evidence>
<dbReference type="KEGG" id="cis:CINS_1368"/>
<evidence type="ECO:0000256" key="9">
    <source>
        <dbReference type="ARBA" id="ARBA00031449"/>
    </source>
</evidence>
<dbReference type="GO" id="GO:0046872">
    <property type="term" value="F:metal ion binding"/>
    <property type="evidence" value="ECO:0007669"/>
    <property type="project" value="UniProtKB-KW"/>
</dbReference>
<evidence type="ECO:0000313" key="11">
    <source>
        <dbReference type="EMBL" id="AJC88324.1"/>
    </source>
</evidence>
<organism evidence="11 12">
    <name type="scientific">Campylobacter insulaenigrae NCTC 12927</name>
    <dbReference type="NCBI Taxonomy" id="1031564"/>
    <lineage>
        <taxon>Bacteria</taxon>
        <taxon>Pseudomonadati</taxon>
        <taxon>Campylobacterota</taxon>
        <taxon>Epsilonproteobacteria</taxon>
        <taxon>Campylobacterales</taxon>
        <taxon>Campylobacteraceae</taxon>
        <taxon>Campylobacter</taxon>
    </lineage>
</organism>
<dbReference type="Proteomes" id="UP000031163">
    <property type="component" value="Chromosome"/>
</dbReference>
<dbReference type="InterPro" id="IPR007115">
    <property type="entry name" value="6-PTP_synth/QueD"/>
</dbReference>
<reference evidence="11 12" key="1">
    <citation type="journal article" date="2014" name="Genome Biol. Evol.">
        <title>Comparative Genomics of the Campylobacter lari Group.</title>
        <authorList>
            <person name="Miller W.G."/>
            <person name="Yee E."/>
            <person name="Chapman M.H."/>
            <person name="Smith T.P."/>
            <person name="Bono J.L."/>
            <person name="Huynh S."/>
            <person name="Parker C.T."/>
            <person name="Vandamme P."/>
            <person name="Luong K."/>
            <person name="Korlach J."/>
        </authorList>
    </citation>
    <scope>NUCLEOTIDE SEQUENCE [LARGE SCALE GENOMIC DNA]</scope>
    <source>
        <strain evidence="11 12">NCTC 12927</strain>
    </source>
</reference>
<keyword evidence="6" id="KW-0479">Metal-binding</keyword>
<dbReference type="EC" id="4.1.2.50" evidence="4"/>
<evidence type="ECO:0000256" key="3">
    <source>
        <dbReference type="ARBA" id="ARBA00008900"/>
    </source>
</evidence>
<dbReference type="UniPathway" id="UPA00391"/>
<dbReference type="SUPFAM" id="SSF55620">
    <property type="entry name" value="Tetrahydrobiopterin biosynthesis enzymes-like"/>
    <property type="match status" value="1"/>
</dbReference>
<evidence type="ECO:0000256" key="10">
    <source>
        <dbReference type="ARBA" id="ARBA00048807"/>
    </source>
</evidence>
<comment type="cofactor">
    <cofactor evidence="1">
        <name>Zn(2+)</name>
        <dbReference type="ChEBI" id="CHEBI:29105"/>
    </cofactor>
</comment>
<evidence type="ECO:0000256" key="5">
    <source>
        <dbReference type="ARBA" id="ARBA00018141"/>
    </source>
</evidence>
<dbReference type="GeneID" id="74432149"/>
<dbReference type="EMBL" id="CP007770">
    <property type="protein sequence ID" value="AJC88324.1"/>
    <property type="molecule type" value="Genomic_DNA"/>
</dbReference>
<comment type="similarity">
    <text evidence="3">Belongs to the PTPS family. QueD subfamily.</text>
</comment>
<dbReference type="GO" id="GO:0070497">
    <property type="term" value="F:6-carboxytetrahydropterin synthase activity"/>
    <property type="evidence" value="ECO:0007669"/>
    <property type="project" value="UniProtKB-EC"/>
</dbReference>
<dbReference type="AlphaFoldDB" id="A0A0A8H5X1"/>
<gene>
    <name evidence="11" type="primary">queD</name>
    <name evidence="11" type="ORF">CINS_1368</name>
</gene>
<accession>A0A0A8H5X1</accession>
<name>A0A0A8H5X1_9BACT</name>
<evidence type="ECO:0000256" key="6">
    <source>
        <dbReference type="ARBA" id="ARBA00022723"/>
    </source>
</evidence>
<evidence type="ECO:0000256" key="8">
    <source>
        <dbReference type="ARBA" id="ARBA00023239"/>
    </source>
</evidence>
<dbReference type="HOGENOM" id="CLU_111016_0_0_7"/>
<dbReference type="Pfam" id="PF01242">
    <property type="entry name" value="PTPS"/>
    <property type="match status" value="1"/>
</dbReference>
<sequence>MIIRKLFEFENAHIVRFCSSKRCKTSIHGHSYKVEVLLESKYLDNAGMVYDFGLLKDGIRQIIDSFDHAITLFKNDDSKYLKDMKRHSKRWIILPVNVSAENFVRVFFILIDTLLQKTKMFNGEQGVKLQSIIVHETRTGYAQGFKEDAYSEFLPKINLEDIEFSEAIQDDWKDKNFYINLKDKNFVFINQKEV</sequence>
<protein>
    <recommendedName>
        <fullName evidence="5">6-carboxy-5,6,7,8-tetrahydropterin synthase</fullName>
        <ecNumber evidence="4">4.1.2.50</ecNumber>
    </recommendedName>
    <alternativeName>
        <fullName evidence="9">Queuosine biosynthesis protein QueD</fullName>
    </alternativeName>
</protein>
<dbReference type="InterPro" id="IPR038418">
    <property type="entry name" value="6-PTP_synth/QueD_sf"/>
</dbReference>
<comment type="pathway">
    <text evidence="2">Purine metabolism; 7-cyano-7-deazaguanine biosynthesis.</text>
</comment>
<proteinExistence type="inferred from homology"/>
<dbReference type="Gene3D" id="3.30.479.10">
    <property type="entry name" value="6-pyruvoyl tetrahydropterin synthase/QueD"/>
    <property type="match status" value="1"/>
</dbReference>
<keyword evidence="7" id="KW-0862">Zinc</keyword>
<comment type="catalytic activity">
    <reaction evidence="10">
        <text>7,8-dihydroneopterin 3'-triphosphate + H2O = 6-carboxy-5,6,7,8-tetrahydropterin + triphosphate + acetaldehyde + 2 H(+)</text>
        <dbReference type="Rhea" id="RHEA:27966"/>
        <dbReference type="ChEBI" id="CHEBI:15343"/>
        <dbReference type="ChEBI" id="CHEBI:15377"/>
        <dbReference type="ChEBI" id="CHEBI:15378"/>
        <dbReference type="ChEBI" id="CHEBI:18036"/>
        <dbReference type="ChEBI" id="CHEBI:58462"/>
        <dbReference type="ChEBI" id="CHEBI:61032"/>
        <dbReference type="EC" id="4.1.2.50"/>
    </reaction>
</comment>
<keyword evidence="8 11" id="KW-0456">Lyase</keyword>
<evidence type="ECO:0000313" key="12">
    <source>
        <dbReference type="Proteomes" id="UP000031163"/>
    </source>
</evidence>
<dbReference type="PANTHER" id="PTHR12589">
    <property type="entry name" value="PYRUVOYL TETRAHYDROBIOPTERIN SYNTHASE"/>
    <property type="match status" value="1"/>
</dbReference>
<dbReference type="PANTHER" id="PTHR12589:SF7">
    <property type="entry name" value="6-PYRUVOYL TETRAHYDROBIOPTERIN SYNTHASE"/>
    <property type="match status" value="1"/>
</dbReference>
<evidence type="ECO:0000256" key="2">
    <source>
        <dbReference type="ARBA" id="ARBA00005061"/>
    </source>
</evidence>
<dbReference type="RefSeq" id="WP_039650995.1">
    <property type="nucleotide sequence ID" value="NZ_CP007770.1"/>
</dbReference>
<evidence type="ECO:0000256" key="4">
    <source>
        <dbReference type="ARBA" id="ARBA00012982"/>
    </source>
</evidence>
<dbReference type="STRING" id="1031564.CINS_1368"/>